<dbReference type="OrthoDB" id="6222486at2759"/>
<gene>
    <name evidence="1" type="ORF">K470DRAFT_30926</name>
</gene>
<dbReference type="GO" id="GO:0006401">
    <property type="term" value="P:RNA catabolic process"/>
    <property type="evidence" value="ECO:0007669"/>
    <property type="project" value="InterPro"/>
</dbReference>
<dbReference type="EMBL" id="MU005970">
    <property type="protein sequence ID" value="KAF2861809.1"/>
    <property type="molecule type" value="Genomic_DNA"/>
</dbReference>
<organism evidence="1 2">
    <name type="scientific">Piedraia hortae CBS 480.64</name>
    <dbReference type="NCBI Taxonomy" id="1314780"/>
    <lineage>
        <taxon>Eukaryota</taxon>
        <taxon>Fungi</taxon>
        <taxon>Dikarya</taxon>
        <taxon>Ascomycota</taxon>
        <taxon>Pezizomycotina</taxon>
        <taxon>Dothideomycetes</taxon>
        <taxon>Dothideomycetidae</taxon>
        <taxon>Capnodiales</taxon>
        <taxon>Piedraiaceae</taxon>
        <taxon>Piedraia</taxon>
    </lineage>
</organism>
<dbReference type="Proteomes" id="UP000799421">
    <property type="component" value="Unassembled WGS sequence"/>
</dbReference>
<dbReference type="PANTHER" id="PTHR47204:SF1">
    <property type="entry name" value="RIBONUCLEASE H2 SUBUNIT C"/>
    <property type="match status" value="1"/>
</dbReference>
<dbReference type="AlphaFoldDB" id="A0A6A7C440"/>
<keyword evidence="2" id="KW-1185">Reference proteome</keyword>
<accession>A0A6A7C440</accession>
<protein>
    <submittedName>
        <fullName evidence="1">Ribonuclease H1 small subunit</fullName>
    </submittedName>
</protein>
<dbReference type="Pfam" id="PF08615">
    <property type="entry name" value="RNase_H2_suC"/>
    <property type="match status" value="1"/>
</dbReference>
<proteinExistence type="predicted"/>
<name>A0A6A7C440_9PEZI</name>
<evidence type="ECO:0000313" key="2">
    <source>
        <dbReference type="Proteomes" id="UP000799421"/>
    </source>
</evidence>
<sequence>MWSLSSSQAPEQKVNLLPCSIKHDGPIQVPERLWSPCTGTDGDKTVYFRGRQLRGQSVKLPEGYEGAVLEKTDQAAPDCGEEDIKKMEIKGTFGEFVVWAHDALPSKEDSHVKAVEEWMGFAAAIHRT</sequence>
<dbReference type="Gene3D" id="2.40.128.680">
    <property type="match status" value="1"/>
</dbReference>
<dbReference type="InterPro" id="IPR013924">
    <property type="entry name" value="RNase_H2_suC"/>
</dbReference>
<reference evidence="1" key="1">
    <citation type="journal article" date="2020" name="Stud. Mycol.">
        <title>101 Dothideomycetes genomes: a test case for predicting lifestyles and emergence of pathogens.</title>
        <authorList>
            <person name="Haridas S."/>
            <person name="Albert R."/>
            <person name="Binder M."/>
            <person name="Bloem J."/>
            <person name="Labutti K."/>
            <person name="Salamov A."/>
            <person name="Andreopoulos B."/>
            <person name="Baker S."/>
            <person name="Barry K."/>
            <person name="Bills G."/>
            <person name="Bluhm B."/>
            <person name="Cannon C."/>
            <person name="Castanera R."/>
            <person name="Culley D."/>
            <person name="Daum C."/>
            <person name="Ezra D."/>
            <person name="Gonzalez J."/>
            <person name="Henrissat B."/>
            <person name="Kuo A."/>
            <person name="Liang C."/>
            <person name="Lipzen A."/>
            <person name="Lutzoni F."/>
            <person name="Magnuson J."/>
            <person name="Mondo S."/>
            <person name="Nolan M."/>
            <person name="Ohm R."/>
            <person name="Pangilinan J."/>
            <person name="Park H.-J."/>
            <person name="Ramirez L."/>
            <person name="Alfaro M."/>
            <person name="Sun H."/>
            <person name="Tritt A."/>
            <person name="Yoshinaga Y."/>
            <person name="Zwiers L.-H."/>
            <person name="Turgeon B."/>
            <person name="Goodwin S."/>
            <person name="Spatafora J."/>
            <person name="Crous P."/>
            <person name="Grigoriev I."/>
        </authorList>
    </citation>
    <scope>NUCLEOTIDE SEQUENCE</scope>
    <source>
        <strain evidence="1">CBS 480.64</strain>
    </source>
</reference>
<dbReference type="CDD" id="cd09271">
    <property type="entry name" value="RNase_H2-C"/>
    <property type="match status" value="1"/>
</dbReference>
<dbReference type="PANTHER" id="PTHR47204">
    <property type="entry name" value="OS02G0168900 PROTEIN"/>
    <property type="match status" value="1"/>
</dbReference>
<dbReference type="GO" id="GO:0032299">
    <property type="term" value="C:ribonuclease H2 complex"/>
    <property type="evidence" value="ECO:0007669"/>
    <property type="project" value="InterPro"/>
</dbReference>
<evidence type="ECO:0000313" key="1">
    <source>
        <dbReference type="EMBL" id="KAF2861809.1"/>
    </source>
</evidence>